<organism evidence="2 3">
    <name type="scientific">Ziziphus jujuba var. spinosa</name>
    <dbReference type="NCBI Taxonomy" id="714518"/>
    <lineage>
        <taxon>Eukaryota</taxon>
        <taxon>Viridiplantae</taxon>
        <taxon>Streptophyta</taxon>
        <taxon>Embryophyta</taxon>
        <taxon>Tracheophyta</taxon>
        <taxon>Spermatophyta</taxon>
        <taxon>Magnoliopsida</taxon>
        <taxon>eudicotyledons</taxon>
        <taxon>Gunneridae</taxon>
        <taxon>Pentapetalae</taxon>
        <taxon>rosids</taxon>
        <taxon>fabids</taxon>
        <taxon>Rosales</taxon>
        <taxon>Rhamnaceae</taxon>
        <taxon>Paliureae</taxon>
        <taxon>Ziziphus</taxon>
    </lineage>
</organism>
<dbReference type="PANTHER" id="PTHR12873:SF6">
    <property type="entry name" value="TOPRIM DOMAIN-CONTAINING PROTEIN"/>
    <property type="match status" value="1"/>
</dbReference>
<sequence>MGSNWLIQCMSVSRPIHTALFFSFKRLNIPFTTSTLFFPTTTTTSSARFSSFPSPSASANLENGKVGKVGLPQLDVLKQKMELLGIICTHSCVPGHYYNLLCPKCKGGQSMERSLSLHIEQNGDFAMWRCFRFDCGWAGRAFADDQATRDGVHKKVTSTGKMTEKSLGLVPLDDKAIAYFRERMISEETLHRNGVMRLFGDKLIIAFTYKQKGLLVGCKYRTVEKKFWQERGTEKVLYGLDDIVDADEIIIVEGELDKLSMEEAGFRNCVSVPAGAPTKVSNKLPSSSKDTAYQYLQNCKTYLDKVSRIILATDGDAPGQALAEELARRLGKDRCWQVRWPEKDEYSCFKDANEVLKYKGSDALKKVIESAELYRSSIEDQVTEGI</sequence>
<evidence type="ECO:0000313" key="3">
    <source>
        <dbReference type="Proteomes" id="UP000813462"/>
    </source>
</evidence>
<dbReference type="Proteomes" id="UP000813462">
    <property type="component" value="Unassembled WGS sequence"/>
</dbReference>
<dbReference type="GO" id="GO:0043139">
    <property type="term" value="F:5'-3' DNA helicase activity"/>
    <property type="evidence" value="ECO:0007669"/>
    <property type="project" value="InterPro"/>
</dbReference>
<dbReference type="CDD" id="cd01029">
    <property type="entry name" value="TOPRIM_primases"/>
    <property type="match status" value="1"/>
</dbReference>
<reference evidence="2" key="1">
    <citation type="journal article" date="2021" name="Front. Plant Sci.">
        <title>Chromosome-Scale Genome Assembly for Chinese Sour Jujube and Insights Into Its Genome Evolution and Domestication Signature.</title>
        <authorList>
            <person name="Shen L.-Y."/>
            <person name="Luo H."/>
            <person name="Wang X.-L."/>
            <person name="Wang X.-M."/>
            <person name="Qiu X.-J."/>
            <person name="Liu H."/>
            <person name="Zhou S.-S."/>
            <person name="Jia K.-H."/>
            <person name="Nie S."/>
            <person name="Bao Y.-T."/>
            <person name="Zhang R.-G."/>
            <person name="Yun Q.-Z."/>
            <person name="Chai Y.-H."/>
            <person name="Lu J.-Y."/>
            <person name="Li Y."/>
            <person name="Zhao S.-W."/>
            <person name="Mao J.-F."/>
            <person name="Jia S.-G."/>
            <person name="Mao Y.-M."/>
        </authorList>
    </citation>
    <scope>NUCLEOTIDE SEQUENCE</scope>
    <source>
        <strain evidence="2">AT0</strain>
        <tissue evidence="2">Leaf</tissue>
    </source>
</reference>
<feature type="domain" description="Toprim" evidence="1">
    <location>
        <begin position="247"/>
        <end position="335"/>
    </location>
</feature>
<dbReference type="Pfam" id="PF13662">
    <property type="entry name" value="Toprim_4"/>
    <property type="match status" value="1"/>
</dbReference>
<dbReference type="GO" id="GO:0003697">
    <property type="term" value="F:single-stranded DNA binding"/>
    <property type="evidence" value="ECO:0007669"/>
    <property type="project" value="InterPro"/>
</dbReference>
<name>A0A978W0U4_ZIZJJ</name>
<dbReference type="InterPro" id="IPR006171">
    <property type="entry name" value="TOPRIM_dom"/>
</dbReference>
<dbReference type="EMBL" id="JAEACU010000001">
    <property type="protein sequence ID" value="KAH7545578.1"/>
    <property type="molecule type" value="Genomic_DNA"/>
</dbReference>
<dbReference type="AlphaFoldDB" id="A0A978W0U4"/>
<proteinExistence type="predicted"/>
<dbReference type="PANTHER" id="PTHR12873">
    <property type="entry name" value="T7-LIKE MITOCHONDRIAL DNA HELICASE"/>
    <property type="match status" value="1"/>
</dbReference>
<dbReference type="InterPro" id="IPR034154">
    <property type="entry name" value="TOPRIM_DnaG/twinkle"/>
</dbReference>
<dbReference type="SUPFAM" id="SSF56731">
    <property type="entry name" value="DNA primase core"/>
    <property type="match status" value="1"/>
</dbReference>
<comment type="caution">
    <text evidence="2">The sequence shown here is derived from an EMBL/GenBank/DDBJ whole genome shotgun (WGS) entry which is preliminary data.</text>
</comment>
<accession>A0A978W0U4</accession>
<dbReference type="OrthoDB" id="275278at2759"/>
<evidence type="ECO:0000259" key="1">
    <source>
        <dbReference type="SMART" id="SM00493"/>
    </source>
</evidence>
<evidence type="ECO:0000313" key="2">
    <source>
        <dbReference type="EMBL" id="KAH7545578.1"/>
    </source>
</evidence>
<dbReference type="Gene3D" id="3.40.1360.10">
    <property type="match status" value="1"/>
</dbReference>
<dbReference type="InterPro" id="IPR027032">
    <property type="entry name" value="Twinkle-like"/>
</dbReference>
<gene>
    <name evidence="2" type="ORF">FEM48_Zijuj01G0108300</name>
</gene>
<protein>
    <recommendedName>
        <fullName evidence="1">Toprim domain-containing protein</fullName>
    </recommendedName>
</protein>
<dbReference type="SMART" id="SM00493">
    <property type="entry name" value="TOPRIM"/>
    <property type="match status" value="1"/>
</dbReference>